<dbReference type="InterPro" id="IPR036691">
    <property type="entry name" value="Endo/exonu/phosph_ase_sf"/>
</dbReference>
<dbReference type="InParanoid" id="A0A6P7F779"/>
<protein>
    <submittedName>
        <fullName evidence="1">Uncharacterized protein LOC114326509</fullName>
    </submittedName>
</protein>
<evidence type="ECO:0000313" key="1">
    <source>
        <dbReference type="RefSeq" id="XP_028130702.1"/>
    </source>
</evidence>
<proteinExistence type="predicted"/>
<gene>
    <name evidence="1" type="primary">LOC114326509</name>
</gene>
<organism evidence="1">
    <name type="scientific">Diabrotica virgifera virgifera</name>
    <name type="common">western corn rootworm</name>
    <dbReference type="NCBI Taxonomy" id="50390"/>
    <lineage>
        <taxon>Eukaryota</taxon>
        <taxon>Metazoa</taxon>
        <taxon>Ecdysozoa</taxon>
        <taxon>Arthropoda</taxon>
        <taxon>Hexapoda</taxon>
        <taxon>Insecta</taxon>
        <taxon>Pterygota</taxon>
        <taxon>Neoptera</taxon>
        <taxon>Endopterygota</taxon>
        <taxon>Coleoptera</taxon>
        <taxon>Polyphaga</taxon>
        <taxon>Cucujiformia</taxon>
        <taxon>Chrysomeloidea</taxon>
        <taxon>Chrysomelidae</taxon>
        <taxon>Galerucinae</taxon>
        <taxon>Diabroticina</taxon>
        <taxon>Diabroticites</taxon>
        <taxon>Diabrotica</taxon>
    </lineage>
</organism>
<dbReference type="SUPFAM" id="SSF56219">
    <property type="entry name" value="DNase I-like"/>
    <property type="match status" value="1"/>
</dbReference>
<accession>A0A6P7F779</accession>
<reference evidence="1" key="1">
    <citation type="submission" date="2025-08" db="UniProtKB">
        <authorList>
            <consortium name="RefSeq"/>
        </authorList>
    </citation>
    <scope>IDENTIFICATION</scope>
    <source>
        <tissue evidence="1">Whole insect</tissue>
    </source>
</reference>
<dbReference type="AlphaFoldDB" id="A0A6P7F779"/>
<sequence>MKIIRIGQNKYNFCALYIPSGSPSHVYEAVFVFLQNNLTHSDNTYIFGDFNIKAITGTVYNLDVSNNILEIFQEFMDFNGYVLYNNIKNFQDRTLDLVISSENNFRNIVVNRDFLPFVNEDIYHPSLEININIERSITPKNTEIVTRLNYKKADFLTFSERVRDMNWDAVLEEKFDVDKAVLNFYDKLE</sequence>
<name>A0A6P7F779_DIAVI</name>
<dbReference type="RefSeq" id="XP_028130702.1">
    <property type="nucleotide sequence ID" value="XM_028274901.1"/>
</dbReference>